<accession>A0A9Q0NJK3</accession>
<evidence type="ECO:0000313" key="1">
    <source>
        <dbReference type="EMBL" id="KAJ6671023.1"/>
    </source>
</evidence>
<sequence>MGAKSTISYNHLLDALKAKMHLPIYPVGPAIPCFELKDSYCVTTGSGSINYFQWLDSQAPGSVLYVSLGSFFSISSKQMDGIASGLRNWRLLGLLLELELIKPSHSSVTTKVTRVSGCFEATSMSETRRGSSLAVKF</sequence>
<organism evidence="1 2">
    <name type="scientific">Salix viminalis</name>
    <name type="common">Common osier</name>
    <name type="synonym">Basket willow</name>
    <dbReference type="NCBI Taxonomy" id="40686"/>
    <lineage>
        <taxon>Eukaryota</taxon>
        <taxon>Viridiplantae</taxon>
        <taxon>Streptophyta</taxon>
        <taxon>Embryophyta</taxon>
        <taxon>Tracheophyta</taxon>
        <taxon>Spermatophyta</taxon>
        <taxon>Magnoliopsida</taxon>
        <taxon>eudicotyledons</taxon>
        <taxon>Gunneridae</taxon>
        <taxon>Pentapetalae</taxon>
        <taxon>rosids</taxon>
        <taxon>fabids</taxon>
        <taxon>Malpighiales</taxon>
        <taxon>Salicaceae</taxon>
        <taxon>Saliceae</taxon>
        <taxon>Salix</taxon>
    </lineage>
</organism>
<dbReference type="PANTHER" id="PTHR48045">
    <property type="entry name" value="UDP-GLYCOSYLTRANSFERASE 72B1"/>
    <property type="match status" value="1"/>
</dbReference>
<dbReference type="Gene3D" id="3.40.50.2000">
    <property type="entry name" value="Glycogen Phosphorylase B"/>
    <property type="match status" value="2"/>
</dbReference>
<reference evidence="1" key="1">
    <citation type="submission" date="2022-11" db="EMBL/GenBank/DDBJ databases">
        <authorList>
            <person name="Hyden B.L."/>
            <person name="Feng K."/>
            <person name="Yates T."/>
            <person name="Jawdy S."/>
            <person name="Smart L.B."/>
            <person name="Muchero W."/>
        </authorList>
    </citation>
    <scope>NUCLEOTIDE SEQUENCE</scope>
    <source>
        <tissue evidence="1">Shoot tip</tissue>
    </source>
</reference>
<comment type="caution">
    <text evidence="1">The sequence shown here is derived from an EMBL/GenBank/DDBJ whole genome shotgun (WGS) entry which is preliminary data.</text>
</comment>
<evidence type="ECO:0000313" key="2">
    <source>
        <dbReference type="Proteomes" id="UP001151529"/>
    </source>
</evidence>
<keyword evidence="2" id="KW-1185">Reference proteome</keyword>
<reference evidence="1" key="2">
    <citation type="journal article" date="2023" name="Int. J. Mol. Sci.">
        <title>De Novo Assembly and Annotation of 11 Diverse Shrub Willow (Salix) Genomes Reveals Novel Gene Organization in Sex-Linked Regions.</title>
        <authorList>
            <person name="Hyden B."/>
            <person name="Feng K."/>
            <person name="Yates T.B."/>
            <person name="Jawdy S."/>
            <person name="Cereghino C."/>
            <person name="Smart L.B."/>
            <person name="Muchero W."/>
        </authorList>
    </citation>
    <scope>NUCLEOTIDE SEQUENCE [LARGE SCALE GENOMIC DNA]</scope>
    <source>
        <tissue evidence="1">Shoot tip</tissue>
    </source>
</reference>
<dbReference type="SUPFAM" id="SSF53756">
    <property type="entry name" value="UDP-Glycosyltransferase/glycogen phosphorylase"/>
    <property type="match status" value="1"/>
</dbReference>
<dbReference type="PANTHER" id="PTHR48045:SF22">
    <property type="entry name" value="UDP-GLUCURONOSYL_UDP-GLUCOSYLTRANSFERASE"/>
    <property type="match status" value="1"/>
</dbReference>
<proteinExistence type="predicted"/>
<protein>
    <submittedName>
        <fullName evidence="1">GLYCOSYLTRANSFERASE</fullName>
    </submittedName>
</protein>
<dbReference type="AlphaFoldDB" id="A0A9Q0NJK3"/>
<dbReference type="Proteomes" id="UP001151529">
    <property type="component" value="Chromosome 9"/>
</dbReference>
<name>A0A9Q0NJK3_SALVM</name>
<dbReference type="OrthoDB" id="1745216at2759"/>
<dbReference type="EMBL" id="JAPFFL010000019">
    <property type="protein sequence ID" value="KAJ6671023.1"/>
    <property type="molecule type" value="Genomic_DNA"/>
</dbReference>
<gene>
    <name evidence="1" type="ORF">OIU85_014845</name>
</gene>